<gene>
    <name evidence="1" type="ORF">H9754_12605</name>
</gene>
<evidence type="ECO:0000313" key="1">
    <source>
        <dbReference type="EMBL" id="HJC51386.1"/>
    </source>
</evidence>
<organism evidence="1 2">
    <name type="scientific">Candidatus Anaerostipes avistercoris</name>
    <dbReference type="NCBI Taxonomy" id="2838462"/>
    <lineage>
        <taxon>Bacteria</taxon>
        <taxon>Bacillati</taxon>
        <taxon>Bacillota</taxon>
        <taxon>Clostridia</taxon>
        <taxon>Lachnospirales</taxon>
        <taxon>Lachnospiraceae</taxon>
        <taxon>Anaerostipes</taxon>
    </lineage>
</organism>
<evidence type="ECO:0000313" key="2">
    <source>
        <dbReference type="Proteomes" id="UP000823904"/>
    </source>
</evidence>
<protein>
    <submittedName>
        <fullName evidence="1">Uncharacterized protein</fullName>
    </submittedName>
</protein>
<reference evidence="1" key="1">
    <citation type="journal article" date="2021" name="PeerJ">
        <title>Extensive microbial diversity within the chicken gut microbiome revealed by metagenomics and culture.</title>
        <authorList>
            <person name="Gilroy R."/>
            <person name="Ravi A."/>
            <person name="Getino M."/>
            <person name="Pursley I."/>
            <person name="Horton D.L."/>
            <person name="Alikhan N.F."/>
            <person name="Baker D."/>
            <person name="Gharbi K."/>
            <person name="Hall N."/>
            <person name="Watson M."/>
            <person name="Adriaenssens E.M."/>
            <person name="Foster-Nyarko E."/>
            <person name="Jarju S."/>
            <person name="Secka A."/>
            <person name="Antonio M."/>
            <person name="Oren A."/>
            <person name="Chaudhuri R.R."/>
            <person name="La Ragione R."/>
            <person name="Hildebrand F."/>
            <person name="Pallen M.J."/>
        </authorList>
    </citation>
    <scope>NUCLEOTIDE SEQUENCE</scope>
    <source>
        <strain evidence="1">ChiSjej3B21-8574</strain>
    </source>
</reference>
<dbReference type="AlphaFoldDB" id="A0A9D2PJU9"/>
<accession>A0A9D2PJU9</accession>
<reference evidence="1" key="2">
    <citation type="submission" date="2021-04" db="EMBL/GenBank/DDBJ databases">
        <authorList>
            <person name="Gilroy R."/>
        </authorList>
    </citation>
    <scope>NUCLEOTIDE SEQUENCE</scope>
    <source>
        <strain evidence="1">ChiSjej3B21-8574</strain>
    </source>
</reference>
<name>A0A9D2PJU9_9FIRM</name>
<comment type="caution">
    <text evidence="1">The sequence shown here is derived from an EMBL/GenBank/DDBJ whole genome shotgun (WGS) entry which is preliminary data.</text>
</comment>
<dbReference type="Proteomes" id="UP000823904">
    <property type="component" value="Unassembled WGS sequence"/>
</dbReference>
<sequence>MIILICLDDKNGMMFHNRRQSQDRGLRAHMREIVGDAVIYMNAYSKKLYQEFPDALVYEDFLFRARKGEYCLVEDQKLSPVEEKIEKIIVFRWNKVYPADMRLDLSLDQWKLESLRELEGSSHKILQETYIR</sequence>
<dbReference type="EMBL" id="DWWD01000046">
    <property type="protein sequence ID" value="HJC51386.1"/>
    <property type="molecule type" value="Genomic_DNA"/>
</dbReference>
<proteinExistence type="predicted"/>